<dbReference type="Gene3D" id="3.30.420.10">
    <property type="entry name" value="Ribonuclease H-like superfamily/Ribonuclease H"/>
    <property type="match status" value="1"/>
</dbReference>
<sequence>YHDLTPTCHRGAARLAEAVLRYHWWPTVLADCARYARTCTRCQVDKVTLRHRVGELGSTVSRSSRPNELLIIDYAGPISFPGQAPEDPKYILLMIDAYTRWLHLEAVHSDDALTTAQILWKAHICVHGPPTVLHSDRGVHFTANIITELCRFTSMTHTLGSVRNPRVQGLVERAVREVKTALRVTSERLRQEGQSWWEQLPAIAMVHNTASPVYANSIGDMSPYYLTYGRHAPDLFASGNPPECAYDDMGDYVEELRHNIEMAHQIWDIVRQLEIAKRQDEFRLHNSANDIQEGSYVLR</sequence>
<evidence type="ECO:0000313" key="3">
    <source>
        <dbReference type="Proteomes" id="UP000007800"/>
    </source>
</evidence>
<dbReference type="PANTHER" id="PTHR37984:SF5">
    <property type="entry name" value="PROTEIN NYNRIN-LIKE"/>
    <property type="match status" value="1"/>
</dbReference>
<dbReference type="PROSITE" id="PS50994">
    <property type="entry name" value="INTEGRASE"/>
    <property type="match status" value="1"/>
</dbReference>
<dbReference type="EMBL" id="GG685999">
    <property type="protein sequence ID" value="EEQ99144.1"/>
    <property type="molecule type" value="Genomic_DNA"/>
</dbReference>
<dbReference type="InterPro" id="IPR050951">
    <property type="entry name" value="Retrovirus_Pol_polyprotein"/>
</dbReference>
<dbReference type="InterPro" id="IPR041588">
    <property type="entry name" value="Integrase_H2C2"/>
</dbReference>
<dbReference type="Gene3D" id="1.10.340.70">
    <property type="match status" value="1"/>
</dbReference>
<organism evidence="3">
    <name type="scientific">Perkinsus marinus (strain ATCC 50983 / TXsc)</name>
    <dbReference type="NCBI Taxonomy" id="423536"/>
    <lineage>
        <taxon>Eukaryota</taxon>
        <taxon>Sar</taxon>
        <taxon>Alveolata</taxon>
        <taxon>Perkinsozoa</taxon>
        <taxon>Perkinsea</taxon>
        <taxon>Perkinsida</taxon>
        <taxon>Perkinsidae</taxon>
        <taxon>Perkinsus</taxon>
    </lineage>
</organism>
<dbReference type="AlphaFoldDB" id="C5LVU9"/>
<dbReference type="InterPro" id="IPR036397">
    <property type="entry name" value="RNaseH_sf"/>
</dbReference>
<dbReference type="GO" id="GO:0003676">
    <property type="term" value="F:nucleic acid binding"/>
    <property type="evidence" value="ECO:0007669"/>
    <property type="project" value="InterPro"/>
</dbReference>
<feature type="non-terminal residue" evidence="2">
    <location>
        <position position="299"/>
    </location>
</feature>
<dbReference type="InterPro" id="IPR012337">
    <property type="entry name" value="RNaseH-like_sf"/>
</dbReference>
<dbReference type="GeneID" id="9044654"/>
<feature type="non-terminal residue" evidence="2">
    <location>
        <position position="1"/>
    </location>
</feature>
<proteinExistence type="predicted"/>
<dbReference type="GO" id="GO:0015074">
    <property type="term" value="P:DNA integration"/>
    <property type="evidence" value="ECO:0007669"/>
    <property type="project" value="InterPro"/>
</dbReference>
<evidence type="ECO:0000259" key="1">
    <source>
        <dbReference type="PROSITE" id="PS50994"/>
    </source>
</evidence>
<protein>
    <submittedName>
        <fullName evidence="2">Retrovirus polyprotein, putative</fullName>
    </submittedName>
</protein>
<dbReference type="OrthoDB" id="424186at2759"/>
<dbReference type="InParanoid" id="C5LVU9"/>
<name>C5LVU9_PERM5</name>
<dbReference type="Pfam" id="PF17921">
    <property type="entry name" value="Integrase_H2C2"/>
    <property type="match status" value="1"/>
</dbReference>
<dbReference type="Pfam" id="PF00665">
    <property type="entry name" value="rve"/>
    <property type="match status" value="1"/>
</dbReference>
<accession>C5LVU9</accession>
<reference evidence="2 3" key="1">
    <citation type="submission" date="2008-07" db="EMBL/GenBank/DDBJ databases">
        <authorList>
            <person name="El-Sayed N."/>
            <person name="Caler E."/>
            <person name="Inman J."/>
            <person name="Amedeo P."/>
            <person name="Hass B."/>
            <person name="Wortman J."/>
        </authorList>
    </citation>
    <scope>NUCLEOTIDE SEQUENCE [LARGE SCALE GENOMIC DNA]</scope>
    <source>
        <strain evidence="3">ATCC 50983 / TXsc</strain>
    </source>
</reference>
<dbReference type="InterPro" id="IPR001584">
    <property type="entry name" value="Integrase_cat-core"/>
</dbReference>
<dbReference type="Proteomes" id="UP000007800">
    <property type="component" value="Unassembled WGS sequence"/>
</dbReference>
<feature type="domain" description="Integrase catalytic" evidence="1">
    <location>
        <begin position="62"/>
        <end position="231"/>
    </location>
</feature>
<dbReference type="PANTHER" id="PTHR37984">
    <property type="entry name" value="PROTEIN CBG26694"/>
    <property type="match status" value="1"/>
</dbReference>
<gene>
    <name evidence="2" type="ORF">Pmar_PMAR013205</name>
</gene>
<dbReference type="RefSeq" id="XP_002766427.1">
    <property type="nucleotide sequence ID" value="XM_002766381.1"/>
</dbReference>
<dbReference type="SUPFAM" id="SSF53098">
    <property type="entry name" value="Ribonuclease H-like"/>
    <property type="match status" value="1"/>
</dbReference>
<evidence type="ECO:0000313" key="2">
    <source>
        <dbReference type="EMBL" id="EEQ99144.1"/>
    </source>
</evidence>
<keyword evidence="3" id="KW-1185">Reference proteome</keyword>